<reference evidence="1 2" key="1">
    <citation type="journal article" date="2008" name="Proc. Natl. Acad. Sci. U.S.A.">
        <title>Niche adaptation and genome expansion in the chlorophyll d-producing cyanobacterium Acaryochloris marina.</title>
        <authorList>
            <person name="Swingley W.D."/>
            <person name="Chen M."/>
            <person name="Cheung P.C."/>
            <person name="Conrad A.L."/>
            <person name="Dejesa L.C."/>
            <person name="Hao J."/>
            <person name="Honchak B.M."/>
            <person name="Karbach L.E."/>
            <person name="Kurdoglu A."/>
            <person name="Lahiri S."/>
            <person name="Mastrian S.D."/>
            <person name="Miyashita H."/>
            <person name="Page L."/>
            <person name="Ramakrishna P."/>
            <person name="Satoh S."/>
            <person name="Sattley W.M."/>
            <person name="Shimada Y."/>
            <person name="Taylor H.L."/>
            <person name="Tomo T."/>
            <person name="Tsuchiya T."/>
            <person name="Wang Z.T."/>
            <person name="Raymond J."/>
            <person name="Mimuro M."/>
            <person name="Blankenship R.E."/>
            <person name="Touchman J.W."/>
        </authorList>
    </citation>
    <scope>NUCLEOTIDE SEQUENCE [LARGE SCALE GENOMIC DNA]</scope>
    <source>
        <strain evidence="2">MBIC 11017</strain>
        <plasmid evidence="2">Plasmid pREB1</plasmid>
    </source>
</reference>
<dbReference type="EMBL" id="CP000838">
    <property type="protein sequence ID" value="ABW31444.1"/>
    <property type="molecule type" value="Genomic_DNA"/>
</dbReference>
<proteinExistence type="predicted"/>
<dbReference type="InterPro" id="IPR015947">
    <property type="entry name" value="PUA-like_sf"/>
</dbReference>
<geneLocation type="plasmid" evidence="1 2">
    <name>pREB1</name>
</geneLocation>
<dbReference type="KEGG" id="amr:AM1_A0326"/>
<keyword evidence="2" id="KW-1185">Reference proteome</keyword>
<evidence type="ECO:0008006" key="3">
    <source>
        <dbReference type="Google" id="ProtNLM"/>
    </source>
</evidence>
<evidence type="ECO:0000313" key="2">
    <source>
        <dbReference type="Proteomes" id="UP000000268"/>
    </source>
</evidence>
<dbReference type="HOGENOM" id="CLU_051256_2_1_3"/>
<dbReference type="Gene3D" id="2.30.130.30">
    <property type="entry name" value="Hypothetical protein"/>
    <property type="match status" value="1"/>
</dbReference>
<dbReference type="AlphaFoldDB" id="A8ZKX6"/>
<organism evidence="1 2">
    <name type="scientific">Acaryochloris marina (strain MBIC 11017)</name>
    <dbReference type="NCBI Taxonomy" id="329726"/>
    <lineage>
        <taxon>Bacteria</taxon>
        <taxon>Bacillati</taxon>
        <taxon>Cyanobacteriota</taxon>
        <taxon>Cyanophyceae</taxon>
        <taxon>Acaryochloridales</taxon>
        <taxon>Acaryochloridaceae</taxon>
        <taxon>Acaryochloris</taxon>
    </lineage>
</organism>
<dbReference type="RefSeq" id="WP_012166818.1">
    <property type="nucleotide sequence ID" value="NC_009926.1"/>
</dbReference>
<protein>
    <recommendedName>
        <fullName evidence="3">ASCH domain-containing protein</fullName>
    </recommendedName>
</protein>
<gene>
    <name evidence="1" type="ordered locus">AM1_A0326</name>
</gene>
<dbReference type="Proteomes" id="UP000000268">
    <property type="component" value="Plasmid pREB1"/>
</dbReference>
<sequence>MKIITLWQPWATFIALNFKEFETRSWGTRYRGKLAIHAAKRPINLDGQAIVGQVNNLTDGKVPRNPCDYPLGCIVAISDLVDCPRMDSSLISRQTELELAVGCWQLGRFAWQLGSIVPLPEPIPYRGSQGLRDVRPETLKILMELTNGE</sequence>
<dbReference type="SUPFAM" id="SSF88697">
    <property type="entry name" value="PUA domain-like"/>
    <property type="match status" value="1"/>
</dbReference>
<evidence type="ECO:0000313" key="1">
    <source>
        <dbReference type="EMBL" id="ABW31444.1"/>
    </source>
</evidence>
<name>A8ZKX6_ACAM1</name>
<accession>A8ZKX6</accession>
<dbReference type="OrthoDB" id="359066at2"/>
<keyword evidence="1" id="KW-0614">Plasmid</keyword>